<evidence type="ECO:0000313" key="2">
    <source>
        <dbReference type="WBParaSite" id="ACRNAN_scaffold2453.g14516.t1"/>
    </source>
</evidence>
<keyword evidence="1" id="KW-1185">Reference proteome</keyword>
<accession>A0A914DH35</accession>
<dbReference type="WBParaSite" id="ACRNAN_scaffold2453.g14516.t1">
    <property type="protein sequence ID" value="ACRNAN_scaffold2453.g14516.t1"/>
    <property type="gene ID" value="ACRNAN_scaffold2453.g14516"/>
</dbReference>
<evidence type="ECO:0000313" key="1">
    <source>
        <dbReference type="Proteomes" id="UP000887540"/>
    </source>
</evidence>
<organism evidence="1 2">
    <name type="scientific">Acrobeloides nanus</name>
    <dbReference type="NCBI Taxonomy" id="290746"/>
    <lineage>
        <taxon>Eukaryota</taxon>
        <taxon>Metazoa</taxon>
        <taxon>Ecdysozoa</taxon>
        <taxon>Nematoda</taxon>
        <taxon>Chromadorea</taxon>
        <taxon>Rhabditida</taxon>
        <taxon>Tylenchina</taxon>
        <taxon>Cephalobomorpha</taxon>
        <taxon>Cephaloboidea</taxon>
        <taxon>Cephalobidae</taxon>
        <taxon>Acrobeloides</taxon>
    </lineage>
</organism>
<sequence length="91" mass="10131">MGIIPWGLMSYLTVKVTHIVITCNQTLDDYYAMYLATNDEVNLCNGFTYNPGHLIDEHGRVFRTPMPFEDPVGRNSGHPVISSIGAMAARN</sequence>
<protein>
    <submittedName>
        <fullName evidence="2">CN hydrolase domain-containing protein</fullName>
    </submittedName>
</protein>
<reference evidence="2" key="1">
    <citation type="submission" date="2022-11" db="UniProtKB">
        <authorList>
            <consortium name="WormBaseParasite"/>
        </authorList>
    </citation>
    <scope>IDENTIFICATION</scope>
</reference>
<dbReference type="Proteomes" id="UP000887540">
    <property type="component" value="Unplaced"/>
</dbReference>
<name>A0A914DH35_9BILA</name>
<proteinExistence type="predicted"/>
<dbReference type="AlphaFoldDB" id="A0A914DH35"/>